<organism evidence="1 2">
    <name type="scientific">Streptomyces tendae</name>
    <dbReference type="NCBI Taxonomy" id="1932"/>
    <lineage>
        <taxon>Bacteria</taxon>
        <taxon>Bacillati</taxon>
        <taxon>Actinomycetota</taxon>
        <taxon>Actinomycetes</taxon>
        <taxon>Kitasatosporales</taxon>
        <taxon>Streptomycetaceae</taxon>
        <taxon>Streptomyces</taxon>
    </lineage>
</organism>
<evidence type="ECO:0000313" key="1">
    <source>
        <dbReference type="EMBL" id="QER90425.1"/>
    </source>
</evidence>
<name>A0ABX6A0F8_STRTE</name>
<gene>
    <name evidence="1" type="ORF">F3L20_32655</name>
</gene>
<evidence type="ECO:0000313" key="2">
    <source>
        <dbReference type="Proteomes" id="UP000324308"/>
    </source>
</evidence>
<dbReference type="EMBL" id="CP043960">
    <property type="protein sequence ID" value="QER90425.1"/>
    <property type="molecule type" value="Genomic_DNA"/>
</dbReference>
<dbReference type="RefSeq" id="WP_150157700.1">
    <property type="nucleotide sequence ID" value="NZ_CP043960.1"/>
</dbReference>
<keyword evidence="1" id="KW-0614">Plasmid</keyword>
<dbReference type="Proteomes" id="UP000324308">
    <property type="component" value="Plasmid unnamed1"/>
</dbReference>
<protein>
    <submittedName>
        <fullName evidence="1">Uncharacterized protein</fullName>
    </submittedName>
</protein>
<sequence length="158" mass="17162">MMAVNCTRALLVDRNVEELPARAALCAHDLLCVLEYVEGHGHAHYALALDGALARAQDLLRALTSEVIARLGLSESLHPDYETLLSLLDDFIGADLRQANLTGVKLDGLWWSEASTSWPPYVDIELLELDSVETAPDSGIYVITRGGMTNIPDSLTCA</sequence>
<geneLocation type="plasmid" evidence="1 2">
    <name>unnamed1</name>
</geneLocation>
<reference evidence="1 2" key="1">
    <citation type="submission" date="2019-09" db="EMBL/GenBank/DDBJ databases">
        <title>Draft genome sequence of the Ebosin-producing strain Streptomyces sp. 139.</title>
        <authorList>
            <person name="Ai L."/>
            <person name="Geng M."/>
            <person name="Ma M."/>
            <person name="Bai L."/>
        </authorList>
    </citation>
    <scope>NUCLEOTIDE SEQUENCE [LARGE SCALE GENOMIC DNA]</scope>
    <source>
        <strain evidence="1 2">139</strain>
        <plasmid evidence="1 2">unnamed1</plasmid>
    </source>
</reference>
<accession>A0ABX6A0F8</accession>
<proteinExistence type="predicted"/>
<keyword evidence="2" id="KW-1185">Reference proteome</keyword>